<keyword evidence="16" id="KW-0239">DNA-directed DNA polymerase</keyword>
<dbReference type="Pfam" id="PF22936">
    <property type="entry name" value="Pol_BBD"/>
    <property type="match status" value="1"/>
</dbReference>
<evidence type="ECO:0000256" key="14">
    <source>
        <dbReference type="ARBA" id="ARBA00022908"/>
    </source>
</evidence>
<keyword evidence="4" id="KW-0645">Protease</keyword>
<evidence type="ECO:0000256" key="8">
    <source>
        <dbReference type="ARBA" id="ARBA00022741"/>
    </source>
</evidence>
<evidence type="ECO:0000256" key="18">
    <source>
        <dbReference type="ARBA" id="ARBA00023172"/>
    </source>
</evidence>
<evidence type="ECO:0000256" key="3">
    <source>
        <dbReference type="ARBA" id="ARBA00022612"/>
    </source>
</evidence>
<dbReference type="InterPro" id="IPR036397">
    <property type="entry name" value="RNaseH_sf"/>
</dbReference>
<dbReference type="Proteomes" id="UP000620124">
    <property type="component" value="Unassembled WGS sequence"/>
</dbReference>
<keyword evidence="9" id="KW-0255">Endonuclease</keyword>
<comment type="catalytic activity">
    <reaction evidence="20">
        <text>DNA(n) + a 2'-deoxyribonucleoside 5'-triphosphate = DNA(n+1) + diphosphate</text>
        <dbReference type="Rhea" id="RHEA:22508"/>
        <dbReference type="Rhea" id="RHEA-COMP:17339"/>
        <dbReference type="Rhea" id="RHEA-COMP:17340"/>
        <dbReference type="ChEBI" id="CHEBI:33019"/>
        <dbReference type="ChEBI" id="CHEBI:61560"/>
        <dbReference type="ChEBI" id="CHEBI:173112"/>
        <dbReference type="EC" id="2.7.7.7"/>
    </reaction>
</comment>
<keyword evidence="23" id="KW-1185">Reference proteome</keyword>
<evidence type="ECO:0000256" key="6">
    <source>
        <dbReference type="ARBA" id="ARBA00022722"/>
    </source>
</evidence>
<dbReference type="Pfam" id="PF13976">
    <property type="entry name" value="gag_pre-integrs"/>
    <property type="match status" value="1"/>
</dbReference>
<comment type="function">
    <text evidence="1">The aspartyl protease (PR) mediates the proteolytic cleavages of the Gag and Gag-Pol polyproteins after assembly of the VLP.</text>
</comment>
<protein>
    <submittedName>
        <fullName evidence="22">Retrotransposon Ty1-copia subclass</fullName>
    </submittedName>
</protein>
<keyword evidence="3" id="KW-1188">Viral release from host cell</keyword>
<evidence type="ECO:0000256" key="10">
    <source>
        <dbReference type="ARBA" id="ARBA00022801"/>
    </source>
</evidence>
<organism evidence="22 23">
    <name type="scientific">Mycena venus</name>
    <dbReference type="NCBI Taxonomy" id="2733690"/>
    <lineage>
        <taxon>Eukaryota</taxon>
        <taxon>Fungi</taxon>
        <taxon>Dikarya</taxon>
        <taxon>Basidiomycota</taxon>
        <taxon>Agaricomycotina</taxon>
        <taxon>Agaricomycetes</taxon>
        <taxon>Agaricomycetidae</taxon>
        <taxon>Agaricales</taxon>
        <taxon>Marasmiineae</taxon>
        <taxon>Mycenaceae</taxon>
        <taxon>Mycena</taxon>
    </lineage>
</organism>
<evidence type="ECO:0000256" key="2">
    <source>
        <dbReference type="ARBA" id="ARBA00022578"/>
    </source>
</evidence>
<evidence type="ECO:0000256" key="7">
    <source>
        <dbReference type="ARBA" id="ARBA00022723"/>
    </source>
</evidence>
<evidence type="ECO:0000256" key="12">
    <source>
        <dbReference type="ARBA" id="ARBA00022842"/>
    </source>
</evidence>
<keyword evidence="7" id="KW-0479">Metal-binding</keyword>
<dbReference type="EMBL" id="JACAZI010000001">
    <property type="protein sequence ID" value="KAF7372370.1"/>
    <property type="molecule type" value="Genomic_DNA"/>
</dbReference>
<evidence type="ECO:0000259" key="21">
    <source>
        <dbReference type="PROSITE" id="PS50994"/>
    </source>
</evidence>
<keyword evidence="10" id="KW-0378">Hydrolase</keyword>
<keyword evidence="15" id="KW-0695">RNA-directed DNA polymerase</keyword>
<dbReference type="InterPro" id="IPR025724">
    <property type="entry name" value="GAG-pre-integrase_dom"/>
</dbReference>
<proteinExistence type="predicted"/>
<evidence type="ECO:0000256" key="17">
    <source>
        <dbReference type="ARBA" id="ARBA00023113"/>
    </source>
</evidence>
<evidence type="ECO:0000313" key="22">
    <source>
        <dbReference type="EMBL" id="KAF7372370.1"/>
    </source>
</evidence>
<dbReference type="GO" id="GO:0003723">
    <property type="term" value="F:RNA binding"/>
    <property type="evidence" value="ECO:0007669"/>
    <property type="project" value="UniProtKB-KW"/>
</dbReference>
<keyword evidence="13" id="KW-0694">RNA-binding</keyword>
<gene>
    <name evidence="22" type="ORF">MVEN_00097300</name>
</gene>
<dbReference type="InterPro" id="IPR039537">
    <property type="entry name" value="Retrotran_Ty1/copia-like"/>
</dbReference>
<keyword evidence="14" id="KW-0229">DNA integration</keyword>
<keyword evidence="2" id="KW-0815">Transposition</keyword>
<comment type="caution">
    <text evidence="22">The sequence shown here is derived from an EMBL/GenBank/DDBJ whole genome shotgun (WGS) entry which is preliminary data.</text>
</comment>
<evidence type="ECO:0000256" key="4">
    <source>
        <dbReference type="ARBA" id="ARBA00022670"/>
    </source>
</evidence>
<dbReference type="GO" id="GO:0006508">
    <property type="term" value="P:proteolysis"/>
    <property type="evidence" value="ECO:0007669"/>
    <property type="project" value="UniProtKB-KW"/>
</dbReference>
<evidence type="ECO:0000256" key="9">
    <source>
        <dbReference type="ARBA" id="ARBA00022759"/>
    </source>
</evidence>
<reference evidence="22" key="1">
    <citation type="submission" date="2020-05" db="EMBL/GenBank/DDBJ databases">
        <title>Mycena genomes resolve the evolution of fungal bioluminescence.</title>
        <authorList>
            <person name="Tsai I.J."/>
        </authorList>
    </citation>
    <scope>NUCLEOTIDE SEQUENCE</scope>
    <source>
        <strain evidence="22">CCC161011</strain>
    </source>
</reference>
<comment type="catalytic activity">
    <reaction evidence="19">
        <text>DNA(n) + a 2'-deoxyribonucleoside 5'-triphosphate = DNA(n+1) + diphosphate</text>
        <dbReference type="Rhea" id="RHEA:22508"/>
        <dbReference type="Rhea" id="RHEA-COMP:17339"/>
        <dbReference type="Rhea" id="RHEA-COMP:17340"/>
        <dbReference type="ChEBI" id="CHEBI:33019"/>
        <dbReference type="ChEBI" id="CHEBI:61560"/>
        <dbReference type="ChEBI" id="CHEBI:173112"/>
        <dbReference type="EC" id="2.7.7.49"/>
    </reaction>
</comment>
<evidence type="ECO:0000256" key="11">
    <source>
        <dbReference type="ARBA" id="ARBA00022840"/>
    </source>
</evidence>
<evidence type="ECO:0000256" key="1">
    <source>
        <dbReference type="ARBA" id="ARBA00002180"/>
    </source>
</evidence>
<dbReference type="PANTHER" id="PTHR42648">
    <property type="entry name" value="TRANSPOSASE, PUTATIVE-RELATED"/>
    <property type="match status" value="1"/>
</dbReference>
<keyword evidence="6" id="KW-0540">Nuclease</keyword>
<evidence type="ECO:0000256" key="13">
    <source>
        <dbReference type="ARBA" id="ARBA00022884"/>
    </source>
</evidence>
<dbReference type="PANTHER" id="PTHR42648:SF11">
    <property type="entry name" value="TRANSPOSON TY4-P GAG-POL POLYPROTEIN"/>
    <property type="match status" value="1"/>
</dbReference>
<dbReference type="GO" id="GO:0046872">
    <property type="term" value="F:metal ion binding"/>
    <property type="evidence" value="ECO:0007669"/>
    <property type="project" value="UniProtKB-KW"/>
</dbReference>
<dbReference type="GO" id="GO:0015074">
    <property type="term" value="P:DNA integration"/>
    <property type="evidence" value="ECO:0007669"/>
    <property type="project" value="UniProtKB-KW"/>
</dbReference>
<evidence type="ECO:0000256" key="19">
    <source>
        <dbReference type="ARBA" id="ARBA00048173"/>
    </source>
</evidence>
<dbReference type="InterPro" id="IPR054722">
    <property type="entry name" value="PolX-like_BBD"/>
</dbReference>
<dbReference type="InterPro" id="IPR012337">
    <property type="entry name" value="RNaseH-like_sf"/>
</dbReference>
<keyword evidence="11" id="KW-0067">ATP-binding</keyword>
<accession>A0A8H7DFE8</accession>
<dbReference type="Gene3D" id="3.30.420.10">
    <property type="entry name" value="Ribonuclease H-like superfamily/Ribonuclease H"/>
    <property type="match status" value="1"/>
</dbReference>
<dbReference type="GO" id="GO:0003964">
    <property type="term" value="F:RNA-directed DNA polymerase activity"/>
    <property type="evidence" value="ECO:0007669"/>
    <property type="project" value="UniProtKB-KW"/>
</dbReference>
<dbReference type="GO" id="GO:0032196">
    <property type="term" value="P:transposition"/>
    <property type="evidence" value="ECO:0007669"/>
    <property type="project" value="UniProtKB-KW"/>
</dbReference>
<evidence type="ECO:0000256" key="5">
    <source>
        <dbReference type="ARBA" id="ARBA00022695"/>
    </source>
</evidence>
<feature type="domain" description="Integrase catalytic" evidence="21">
    <location>
        <begin position="518"/>
        <end position="686"/>
    </location>
</feature>
<keyword evidence="18" id="KW-0233">DNA recombination</keyword>
<evidence type="ECO:0000313" key="23">
    <source>
        <dbReference type="Proteomes" id="UP000620124"/>
    </source>
</evidence>
<name>A0A8H7DFE8_9AGAR</name>
<dbReference type="GO" id="GO:0005524">
    <property type="term" value="F:ATP binding"/>
    <property type="evidence" value="ECO:0007669"/>
    <property type="project" value="UniProtKB-KW"/>
</dbReference>
<keyword evidence="5" id="KW-0548">Nucleotidyltransferase</keyword>
<sequence length="723" mass="79344">MTSTTSIPILPIGNILCGCSLDNYPLGTIQPTIAVTFPSLYSTQTTVINSCTPSAEEYDLRDAIASAIIYQNILDPTAHGINFNCTFEVLKSNALEKLRAVKLANGWGLPAHLENLTKLHTDTNRIGCHVGDSDMVSIILQSLPPVMTFVSDVTSNLLTYWGIVYKKEVEADIKNSAVMNALTVSILSRVTCNNCGIKGHTDLACWVIHGGKEGQAPKWWRAPKGKEPHQSFIDAARVARAAKVAKFTAATTTSTQHPAPALLAANPTAAFTSPMPVYTLSNFISSDNADEADVGDPPSIYATDVNPEQAHVMTFLDSGASENCVVNCAWFTTYKKLFLEGSTAVKSRGKFAVKGKGIAEFDVWLANGSVRRILVKALHTPGFAMNLISIPTLDTRGFQGTWGGSRLSVVSWDGTEIVDGLLMKEIGWRRLYQVDVVDKKDGGRGVVAAVAGCDRNQPTDLETWHQWMGHTDVCIIKRMADKGLVDSLTLVNRRLRGMCKDCILGKHDKMPFNDEVVHETKPLERVHLDLWGKARTPSWSGAVYMMLVSDGGTSMKFPLFLNNKTAAKTLAVFETWVTEAELQTGEWVLCVRFDLGKEFNNELFLGYCTRWGIRVEKIPKDSSSANGHIERGNCTMIKGTRTQLIDSGLDHRFWAESAMEHCSVRGFIPSTRHPNTIPWVAWFQKKNMKGDPIKLNVSHLEAGEAELEGEDGGLYGPSGLPHL</sequence>
<keyword evidence="12" id="KW-0460">Magnesium</keyword>
<dbReference type="PROSITE" id="PS50994">
    <property type="entry name" value="INTEGRASE"/>
    <property type="match status" value="1"/>
</dbReference>
<dbReference type="AlphaFoldDB" id="A0A8H7DFE8"/>
<dbReference type="GO" id="GO:0006310">
    <property type="term" value="P:DNA recombination"/>
    <property type="evidence" value="ECO:0007669"/>
    <property type="project" value="UniProtKB-KW"/>
</dbReference>
<keyword evidence="8" id="KW-0547">Nucleotide-binding</keyword>
<dbReference type="GO" id="GO:0003887">
    <property type="term" value="F:DNA-directed DNA polymerase activity"/>
    <property type="evidence" value="ECO:0007669"/>
    <property type="project" value="UniProtKB-KW"/>
</dbReference>
<dbReference type="GO" id="GO:0004519">
    <property type="term" value="F:endonuclease activity"/>
    <property type="evidence" value="ECO:0007669"/>
    <property type="project" value="UniProtKB-KW"/>
</dbReference>
<dbReference type="InterPro" id="IPR001584">
    <property type="entry name" value="Integrase_cat-core"/>
</dbReference>
<dbReference type="GO" id="GO:0008233">
    <property type="term" value="F:peptidase activity"/>
    <property type="evidence" value="ECO:0007669"/>
    <property type="project" value="UniProtKB-KW"/>
</dbReference>
<keyword evidence="16" id="KW-0808">Transferase</keyword>
<evidence type="ECO:0000256" key="20">
    <source>
        <dbReference type="ARBA" id="ARBA00049244"/>
    </source>
</evidence>
<evidence type="ECO:0000256" key="15">
    <source>
        <dbReference type="ARBA" id="ARBA00022918"/>
    </source>
</evidence>
<dbReference type="OrthoDB" id="7691805at2759"/>
<evidence type="ECO:0000256" key="16">
    <source>
        <dbReference type="ARBA" id="ARBA00022932"/>
    </source>
</evidence>
<dbReference type="GO" id="GO:0005634">
    <property type="term" value="C:nucleus"/>
    <property type="evidence" value="ECO:0007669"/>
    <property type="project" value="UniProtKB-ARBA"/>
</dbReference>
<dbReference type="SUPFAM" id="SSF53098">
    <property type="entry name" value="Ribonuclease H-like"/>
    <property type="match status" value="1"/>
</dbReference>
<keyword evidence="17" id="KW-0917">Virion maturation</keyword>